<dbReference type="PANTHER" id="PTHR22744">
    <property type="entry name" value="HELIX LOOP HELIX PROTEIN 21-RELATED"/>
    <property type="match status" value="1"/>
</dbReference>
<evidence type="ECO:0000259" key="1">
    <source>
        <dbReference type="PROSITE" id="PS50097"/>
    </source>
</evidence>
<dbReference type="InterPro" id="IPR011333">
    <property type="entry name" value="SKP1/BTB/POZ_sf"/>
</dbReference>
<dbReference type="Proteomes" id="UP001159405">
    <property type="component" value="Unassembled WGS sequence"/>
</dbReference>
<evidence type="ECO:0000313" key="3">
    <source>
        <dbReference type="Proteomes" id="UP001159405"/>
    </source>
</evidence>
<comment type="caution">
    <text evidence="2">The sequence shown here is derived from an EMBL/GenBank/DDBJ whole genome shotgun (WGS) entry which is preliminary data.</text>
</comment>
<dbReference type="SMART" id="SM00225">
    <property type="entry name" value="BTB"/>
    <property type="match status" value="1"/>
</dbReference>
<dbReference type="SUPFAM" id="SSF54695">
    <property type="entry name" value="POZ domain"/>
    <property type="match status" value="1"/>
</dbReference>
<name>A0ABN8R8E2_9CNID</name>
<accession>A0ABN8R8E2</accession>
<dbReference type="EMBL" id="CALNXK010000190">
    <property type="protein sequence ID" value="CAH3174360.1"/>
    <property type="molecule type" value="Genomic_DNA"/>
</dbReference>
<dbReference type="PANTHER" id="PTHR22744:SF17">
    <property type="entry name" value="BTB DOMAIN-CONTAINING PROTEIN"/>
    <property type="match status" value="1"/>
</dbReference>
<sequence length="306" mass="35771">MEKVNQSEQELEQDFSKPWEQSDVILEVEGQQFHVHRVVLALSSPVFSRMFSADFKEKHAEKIPLPEKKAREIREMLLAIYPTSWKSVNENNCYFLLDLAEEYQVSKLTQKCENFLSQAVDKEQGAAILETLIVAQKYTLEKVIDVCVKKTRNLSLQEIKSHSKYDEIEPLTQRKMIELQMSKVEDEFAQMKRLAGSALRSCASVIMMLGCHIRYAEILKEWHSRHNHNKRGPYLKRISLKENMEVILHEKEVPKEGHVGVCRSLYDVFDPLKCLHKSLMEMAKISQNSTNEEDRELNSFLLQHRY</sequence>
<dbReference type="Gene3D" id="3.30.710.10">
    <property type="entry name" value="Potassium Channel Kv1.1, Chain A"/>
    <property type="match status" value="1"/>
</dbReference>
<dbReference type="CDD" id="cd18186">
    <property type="entry name" value="BTB_POZ_ZBTB_KLHL-like"/>
    <property type="match status" value="1"/>
</dbReference>
<protein>
    <recommendedName>
        <fullName evidence="1">BTB domain-containing protein</fullName>
    </recommendedName>
</protein>
<dbReference type="InterPro" id="IPR000210">
    <property type="entry name" value="BTB/POZ_dom"/>
</dbReference>
<keyword evidence="3" id="KW-1185">Reference proteome</keyword>
<feature type="domain" description="BTB" evidence="1">
    <location>
        <begin position="22"/>
        <end position="81"/>
    </location>
</feature>
<evidence type="ECO:0000313" key="2">
    <source>
        <dbReference type="EMBL" id="CAH3174360.1"/>
    </source>
</evidence>
<proteinExistence type="predicted"/>
<dbReference type="Pfam" id="PF00651">
    <property type="entry name" value="BTB"/>
    <property type="match status" value="1"/>
</dbReference>
<dbReference type="PROSITE" id="PS50097">
    <property type="entry name" value="BTB"/>
    <property type="match status" value="1"/>
</dbReference>
<gene>
    <name evidence="2" type="ORF">PLOB_00015092</name>
</gene>
<reference evidence="2 3" key="1">
    <citation type="submission" date="2022-05" db="EMBL/GenBank/DDBJ databases">
        <authorList>
            <consortium name="Genoscope - CEA"/>
            <person name="William W."/>
        </authorList>
    </citation>
    <scope>NUCLEOTIDE SEQUENCE [LARGE SCALE GENOMIC DNA]</scope>
</reference>
<organism evidence="2 3">
    <name type="scientific">Porites lobata</name>
    <dbReference type="NCBI Taxonomy" id="104759"/>
    <lineage>
        <taxon>Eukaryota</taxon>
        <taxon>Metazoa</taxon>
        <taxon>Cnidaria</taxon>
        <taxon>Anthozoa</taxon>
        <taxon>Hexacorallia</taxon>
        <taxon>Scleractinia</taxon>
        <taxon>Fungiina</taxon>
        <taxon>Poritidae</taxon>
        <taxon>Porites</taxon>
    </lineage>
</organism>